<keyword evidence="1" id="KW-1133">Transmembrane helix</keyword>
<sequence>MEVEPNNNLDPVIRMLGSSLRTRSDDPAPLMPSDLHADLQARFARPAVTRPAVAANTSWLSRLGAAISMPGLAISAAAILLLGVIAPRFVHQGDESFRGTNSAQVEAVPVILAGGPSDILDRLSAAGDLEPGSLKAVASAAEAARLAGPKVTVDFSSGIIQSVDADGRVVFHTKISADSPELSLTIAEAVSHL</sequence>
<organism evidence="2 3">
    <name type="scientific">Haloferula sargassicola</name>
    <dbReference type="NCBI Taxonomy" id="490096"/>
    <lineage>
        <taxon>Bacteria</taxon>
        <taxon>Pseudomonadati</taxon>
        <taxon>Verrucomicrobiota</taxon>
        <taxon>Verrucomicrobiia</taxon>
        <taxon>Verrucomicrobiales</taxon>
        <taxon>Verrucomicrobiaceae</taxon>
        <taxon>Haloferula</taxon>
    </lineage>
</organism>
<evidence type="ECO:0000256" key="1">
    <source>
        <dbReference type="SAM" id="Phobius"/>
    </source>
</evidence>
<keyword evidence="3" id="KW-1185">Reference proteome</keyword>
<name>A0ABP9UPF4_9BACT</name>
<gene>
    <name evidence="2" type="ORF">Hsar01_00894</name>
</gene>
<reference evidence="2 3" key="1">
    <citation type="submission" date="2024-02" db="EMBL/GenBank/DDBJ databases">
        <title>Haloferula sargassicola NBRC 104335.</title>
        <authorList>
            <person name="Ichikawa N."/>
            <person name="Katano-Makiyama Y."/>
            <person name="Hidaka K."/>
        </authorList>
    </citation>
    <scope>NUCLEOTIDE SEQUENCE [LARGE SCALE GENOMIC DNA]</scope>
    <source>
        <strain evidence="2 3">NBRC 104335</strain>
    </source>
</reference>
<dbReference type="EMBL" id="BAABRI010000004">
    <property type="protein sequence ID" value="GAA5481683.1"/>
    <property type="molecule type" value="Genomic_DNA"/>
</dbReference>
<keyword evidence="1" id="KW-0472">Membrane</keyword>
<protein>
    <submittedName>
        <fullName evidence="2">Uncharacterized protein</fullName>
    </submittedName>
</protein>
<keyword evidence="1" id="KW-0812">Transmembrane</keyword>
<evidence type="ECO:0000313" key="3">
    <source>
        <dbReference type="Proteomes" id="UP001476282"/>
    </source>
</evidence>
<evidence type="ECO:0000313" key="2">
    <source>
        <dbReference type="EMBL" id="GAA5481683.1"/>
    </source>
</evidence>
<feature type="transmembrane region" description="Helical" evidence="1">
    <location>
        <begin position="67"/>
        <end position="90"/>
    </location>
</feature>
<proteinExistence type="predicted"/>
<comment type="caution">
    <text evidence="2">The sequence shown here is derived from an EMBL/GenBank/DDBJ whole genome shotgun (WGS) entry which is preliminary data.</text>
</comment>
<accession>A0ABP9UPF4</accession>
<dbReference type="Proteomes" id="UP001476282">
    <property type="component" value="Unassembled WGS sequence"/>
</dbReference>